<comment type="similarity">
    <text evidence="1">Belongs to the peroxiredoxin family. AhpC/Prx1 subfamily.</text>
</comment>
<keyword evidence="6" id="KW-0676">Redox-active center</keyword>
<dbReference type="InterPro" id="IPR013766">
    <property type="entry name" value="Thioredoxin_domain"/>
</dbReference>
<dbReference type="PANTHER" id="PTHR10681:SF171">
    <property type="entry name" value="PEROXIREDOXIN 4"/>
    <property type="match status" value="1"/>
</dbReference>
<reference evidence="9" key="3">
    <citation type="submission" date="2025-09" db="UniProtKB">
        <authorList>
            <consortium name="Ensembl"/>
        </authorList>
    </citation>
    <scope>IDENTIFICATION</scope>
</reference>
<keyword evidence="5" id="KW-0560">Oxidoreductase</keyword>
<comment type="catalytic activity">
    <reaction evidence="7">
        <text>a hydroperoxide + [thioredoxin]-dithiol = an alcohol + [thioredoxin]-disulfide + H2O</text>
        <dbReference type="Rhea" id="RHEA:62620"/>
        <dbReference type="Rhea" id="RHEA-COMP:10698"/>
        <dbReference type="Rhea" id="RHEA-COMP:10700"/>
        <dbReference type="ChEBI" id="CHEBI:15377"/>
        <dbReference type="ChEBI" id="CHEBI:29950"/>
        <dbReference type="ChEBI" id="CHEBI:30879"/>
        <dbReference type="ChEBI" id="CHEBI:35924"/>
        <dbReference type="ChEBI" id="CHEBI:50058"/>
        <dbReference type="EC" id="1.11.1.24"/>
    </reaction>
</comment>
<dbReference type="InterPro" id="IPR050217">
    <property type="entry name" value="Peroxiredoxin"/>
</dbReference>
<accession>A0A4W5KG94</accession>
<reference evidence="10" key="1">
    <citation type="submission" date="2018-06" db="EMBL/GenBank/DDBJ databases">
        <title>Genome assembly of Danube salmon.</title>
        <authorList>
            <person name="Macqueen D.J."/>
            <person name="Gundappa M.K."/>
        </authorList>
    </citation>
    <scope>NUCLEOTIDE SEQUENCE [LARGE SCALE GENOMIC DNA]</scope>
</reference>
<proteinExistence type="inferred from homology"/>
<keyword evidence="10" id="KW-1185">Reference proteome</keyword>
<dbReference type="GO" id="GO:0006979">
    <property type="term" value="P:response to oxidative stress"/>
    <property type="evidence" value="ECO:0007669"/>
    <property type="project" value="TreeGrafter"/>
</dbReference>
<reference evidence="9" key="2">
    <citation type="submission" date="2025-08" db="UniProtKB">
        <authorList>
            <consortium name="Ensembl"/>
        </authorList>
    </citation>
    <scope>IDENTIFICATION</scope>
</reference>
<keyword evidence="4" id="KW-0049">Antioxidant</keyword>
<dbReference type="Gene3D" id="3.40.30.10">
    <property type="entry name" value="Glutaredoxin"/>
    <property type="match status" value="2"/>
</dbReference>
<dbReference type="Proteomes" id="UP000314982">
    <property type="component" value="Unassembled WGS sequence"/>
</dbReference>
<dbReference type="STRING" id="62062.ENSHHUP00000011034"/>
<evidence type="ECO:0000313" key="9">
    <source>
        <dbReference type="Ensembl" id="ENSHHUP00000011034.1"/>
    </source>
</evidence>
<dbReference type="AlphaFoldDB" id="A0A4W5KG94"/>
<dbReference type="GO" id="GO:0045454">
    <property type="term" value="P:cell redox homeostasis"/>
    <property type="evidence" value="ECO:0007669"/>
    <property type="project" value="TreeGrafter"/>
</dbReference>
<evidence type="ECO:0000256" key="7">
    <source>
        <dbReference type="ARBA" id="ARBA00049091"/>
    </source>
</evidence>
<feature type="domain" description="Thioredoxin" evidence="8">
    <location>
        <begin position="75"/>
        <end position="181"/>
    </location>
</feature>
<evidence type="ECO:0000256" key="1">
    <source>
        <dbReference type="ARBA" id="ARBA00009796"/>
    </source>
</evidence>
<sequence length="207" mass="23373">MDSKKVHCPPVPGSFLHLSKAKSASHHVLYLLSLLPVHCYNKQLPAHHLRERERWVVQLESVSNYYSSCLTLSRTSVSKPAPDWVGTAIVDGQGRYLVLLYYPLDFTFVCPTEVIAFSERVEEFRAVGPEVVACFTDSQFTQLAWYMNYISVCVLRQVTLNDLPVGHSVDETLRLVQALKHTDTQWLCPAGWTPGGDAVNHVYHNTT</sequence>
<dbReference type="GO" id="GO:0005783">
    <property type="term" value="C:endoplasmic reticulum"/>
    <property type="evidence" value="ECO:0007669"/>
    <property type="project" value="TreeGrafter"/>
</dbReference>
<keyword evidence="3" id="KW-0575">Peroxidase</keyword>
<dbReference type="InterPro" id="IPR036249">
    <property type="entry name" value="Thioredoxin-like_sf"/>
</dbReference>
<name>A0A4W5KG94_9TELE</name>
<dbReference type="EC" id="1.11.1.24" evidence="2"/>
<organism evidence="9 10">
    <name type="scientific">Hucho hucho</name>
    <name type="common">huchen</name>
    <dbReference type="NCBI Taxonomy" id="62062"/>
    <lineage>
        <taxon>Eukaryota</taxon>
        <taxon>Metazoa</taxon>
        <taxon>Chordata</taxon>
        <taxon>Craniata</taxon>
        <taxon>Vertebrata</taxon>
        <taxon>Euteleostomi</taxon>
        <taxon>Actinopterygii</taxon>
        <taxon>Neopterygii</taxon>
        <taxon>Teleostei</taxon>
        <taxon>Protacanthopterygii</taxon>
        <taxon>Salmoniformes</taxon>
        <taxon>Salmonidae</taxon>
        <taxon>Salmoninae</taxon>
        <taxon>Hucho</taxon>
    </lineage>
</organism>
<dbReference type="InterPro" id="IPR000866">
    <property type="entry name" value="AhpC/TSA"/>
</dbReference>
<evidence type="ECO:0000256" key="4">
    <source>
        <dbReference type="ARBA" id="ARBA00022862"/>
    </source>
</evidence>
<dbReference type="GO" id="GO:0008379">
    <property type="term" value="F:thioredoxin peroxidase activity"/>
    <property type="evidence" value="ECO:0007669"/>
    <property type="project" value="TreeGrafter"/>
</dbReference>
<dbReference type="Ensembl" id="ENSHHUT00000011384.1">
    <property type="protein sequence ID" value="ENSHHUP00000011034.1"/>
    <property type="gene ID" value="ENSHHUG00000006571.1"/>
</dbReference>
<dbReference type="GO" id="GO:0005829">
    <property type="term" value="C:cytosol"/>
    <property type="evidence" value="ECO:0007669"/>
    <property type="project" value="TreeGrafter"/>
</dbReference>
<dbReference type="GO" id="GO:0033554">
    <property type="term" value="P:cellular response to stress"/>
    <property type="evidence" value="ECO:0007669"/>
    <property type="project" value="TreeGrafter"/>
</dbReference>
<protein>
    <recommendedName>
        <fullName evidence="2">thioredoxin-dependent peroxiredoxin</fullName>
        <ecNumber evidence="2">1.11.1.24</ecNumber>
    </recommendedName>
</protein>
<evidence type="ECO:0000256" key="2">
    <source>
        <dbReference type="ARBA" id="ARBA00013017"/>
    </source>
</evidence>
<dbReference type="GeneTree" id="ENSGT00940000153430"/>
<evidence type="ECO:0000256" key="3">
    <source>
        <dbReference type="ARBA" id="ARBA00022559"/>
    </source>
</evidence>
<dbReference type="PROSITE" id="PS51352">
    <property type="entry name" value="THIOREDOXIN_2"/>
    <property type="match status" value="1"/>
</dbReference>
<dbReference type="Pfam" id="PF00578">
    <property type="entry name" value="AhpC-TSA"/>
    <property type="match status" value="1"/>
</dbReference>
<evidence type="ECO:0000256" key="6">
    <source>
        <dbReference type="ARBA" id="ARBA00023284"/>
    </source>
</evidence>
<evidence type="ECO:0000256" key="5">
    <source>
        <dbReference type="ARBA" id="ARBA00023002"/>
    </source>
</evidence>
<dbReference type="SUPFAM" id="SSF52833">
    <property type="entry name" value="Thioredoxin-like"/>
    <property type="match status" value="1"/>
</dbReference>
<evidence type="ECO:0000259" key="8">
    <source>
        <dbReference type="PROSITE" id="PS51352"/>
    </source>
</evidence>
<evidence type="ECO:0000313" key="10">
    <source>
        <dbReference type="Proteomes" id="UP000314982"/>
    </source>
</evidence>
<dbReference type="PANTHER" id="PTHR10681">
    <property type="entry name" value="THIOREDOXIN PEROXIDASE"/>
    <property type="match status" value="1"/>
</dbReference>
<dbReference type="GO" id="GO:0042744">
    <property type="term" value="P:hydrogen peroxide catabolic process"/>
    <property type="evidence" value="ECO:0007669"/>
    <property type="project" value="TreeGrafter"/>
</dbReference>